<gene>
    <name evidence="3" type="ORF">NW766_000738</name>
</gene>
<evidence type="ECO:0000256" key="1">
    <source>
        <dbReference type="SAM" id="Coils"/>
    </source>
</evidence>
<sequence length="668" mass="75360">MEPFADKVKTFISLAQTVSDHGPRGVPRLVETLERLVKDGQALTKELERERDELASETSRVREGREDMEHWALRLQNADIGGKLESVDQSVQGRLTEIQTSLQTMSVGIRDDAVLEKLGGITRNLKTESAMGFREVKDEIQKLTRSSDKMKQDIVTRQQMETLISNGTSSIIDEIRSDTRCLYKLDGVSGLQRQSMESFEGLSRGFSCLDNKIDGLPKSVASNLKGDIESIGQSCREIAGSFERWRTEFQSVNKGNVEQISSLGVDIGEYRKQVDQLSSDFSALRSQASTASETHLSEAYQKDNRAAGLIVEIEELKNARGLLEQRLTMKEEELAKVRSDVSKLRNEVDTANQTIARQLEIHNEDMRRARELQDSEAGQLQEIRTRAHALAEENADLRTQVAQATSQKALSDQILGGMENAIKSNTDFEGLETRARDLSDMYQKRSDEFNEAKEFVRLLKSKAADYDKLKLQFEDYQIKSAGSNVEHEDETDRLGVMLSNTERENSELKSKVDSLKGVLSDLQGRLEERAQDSADAQDSESRPLKRRCNKTTPPTNEEQCCLIKTLNIIADRAAFLDIVKDDSYNMDLVLILAKTLSQIELARRLLKFLQKGTAEVWFCFHEVFNKGHHAEKVIDPIHQRCTGHGNVCKLLVMVETAGSKRRLKFLHV</sequence>
<feature type="coiled-coil region" evidence="1">
    <location>
        <begin position="306"/>
        <end position="407"/>
    </location>
</feature>
<evidence type="ECO:0000256" key="2">
    <source>
        <dbReference type="SAM" id="MobiDB-lite"/>
    </source>
</evidence>
<comment type="caution">
    <text evidence="3">The sequence shown here is derived from an EMBL/GenBank/DDBJ whole genome shotgun (WGS) entry which is preliminary data.</text>
</comment>
<dbReference type="OrthoDB" id="5089449at2759"/>
<dbReference type="PANTHER" id="PTHR23159">
    <property type="entry name" value="CENTROSOMAL PROTEIN 2"/>
    <property type="match status" value="1"/>
</dbReference>
<feature type="region of interest" description="Disordered" evidence="2">
    <location>
        <begin position="529"/>
        <end position="556"/>
    </location>
</feature>
<name>A0A9W8UE47_9HYPO</name>
<evidence type="ECO:0000313" key="4">
    <source>
        <dbReference type="Proteomes" id="UP001152130"/>
    </source>
</evidence>
<organism evidence="3 4">
    <name type="scientific">Fusarium irregulare</name>
    <dbReference type="NCBI Taxonomy" id="2494466"/>
    <lineage>
        <taxon>Eukaryota</taxon>
        <taxon>Fungi</taxon>
        <taxon>Dikarya</taxon>
        <taxon>Ascomycota</taxon>
        <taxon>Pezizomycotina</taxon>
        <taxon>Sordariomycetes</taxon>
        <taxon>Hypocreomycetidae</taxon>
        <taxon>Hypocreales</taxon>
        <taxon>Nectriaceae</taxon>
        <taxon>Fusarium</taxon>
        <taxon>Fusarium incarnatum-equiseti species complex</taxon>
    </lineage>
</organism>
<protein>
    <submittedName>
        <fullName evidence="3">Uncharacterized protein</fullName>
    </submittedName>
</protein>
<reference evidence="3" key="1">
    <citation type="submission" date="2022-10" db="EMBL/GenBank/DDBJ databases">
        <title>Fusarium specimens isolated from Avocado Roots.</title>
        <authorList>
            <person name="Stajich J."/>
            <person name="Roper C."/>
            <person name="Heimlech-Rivalta G."/>
        </authorList>
    </citation>
    <scope>NUCLEOTIDE SEQUENCE</scope>
    <source>
        <strain evidence="3">CF00143</strain>
    </source>
</reference>
<keyword evidence="1" id="KW-0175">Coiled coil</keyword>
<feature type="coiled-coil region" evidence="1">
    <location>
        <begin position="498"/>
        <end position="525"/>
    </location>
</feature>
<dbReference type="AlphaFoldDB" id="A0A9W8UE47"/>
<proteinExistence type="predicted"/>
<dbReference type="PANTHER" id="PTHR23159:SF31">
    <property type="entry name" value="CENTROSOME-ASSOCIATED PROTEIN CEP250 ISOFORM X1"/>
    <property type="match status" value="1"/>
</dbReference>
<accession>A0A9W8UE47</accession>
<evidence type="ECO:0000313" key="3">
    <source>
        <dbReference type="EMBL" id="KAJ4024501.1"/>
    </source>
</evidence>
<dbReference type="EMBL" id="JAPDHF010000001">
    <property type="protein sequence ID" value="KAJ4024501.1"/>
    <property type="molecule type" value="Genomic_DNA"/>
</dbReference>
<dbReference type="Proteomes" id="UP001152130">
    <property type="component" value="Unassembled WGS sequence"/>
</dbReference>
<keyword evidence="4" id="KW-1185">Reference proteome</keyword>
<feature type="coiled-coil region" evidence="1">
    <location>
        <begin position="30"/>
        <end position="57"/>
    </location>
</feature>